<feature type="transmembrane region" description="Helical" evidence="7">
    <location>
        <begin position="102"/>
        <end position="123"/>
    </location>
</feature>
<dbReference type="SUPFAM" id="SSF103481">
    <property type="entry name" value="Multidrug resistance efflux transporter EmrE"/>
    <property type="match status" value="2"/>
</dbReference>
<dbReference type="Pfam" id="PF00892">
    <property type="entry name" value="EamA"/>
    <property type="match status" value="2"/>
</dbReference>
<feature type="domain" description="EamA" evidence="8">
    <location>
        <begin position="162"/>
        <end position="296"/>
    </location>
</feature>
<feature type="domain" description="EamA" evidence="8">
    <location>
        <begin position="18"/>
        <end position="146"/>
    </location>
</feature>
<evidence type="ECO:0000256" key="5">
    <source>
        <dbReference type="ARBA" id="ARBA00023136"/>
    </source>
</evidence>
<keyword evidence="3 7" id="KW-0812">Transmembrane</keyword>
<evidence type="ECO:0000256" key="1">
    <source>
        <dbReference type="ARBA" id="ARBA00004651"/>
    </source>
</evidence>
<dbReference type="InterPro" id="IPR000620">
    <property type="entry name" value="EamA_dom"/>
</dbReference>
<feature type="transmembrane region" description="Helical" evidence="7">
    <location>
        <begin position="47"/>
        <end position="65"/>
    </location>
</feature>
<dbReference type="InterPro" id="IPR051258">
    <property type="entry name" value="Diverse_Substrate_Transporter"/>
</dbReference>
<feature type="transmembrane region" description="Helical" evidence="7">
    <location>
        <begin position="225"/>
        <end position="244"/>
    </location>
</feature>
<feature type="transmembrane region" description="Helical" evidence="7">
    <location>
        <begin position="186"/>
        <end position="205"/>
    </location>
</feature>
<dbReference type="Proteomes" id="UP001596237">
    <property type="component" value="Unassembled WGS sequence"/>
</dbReference>
<feature type="transmembrane region" description="Helical" evidence="7">
    <location>
        <begin position="130"/>
        <end position="148"/>
    </location>
</feature>
<evidence type="ECO:0000256" key="4">
    <source>
        <dbReference type="ARBA" id="ARBA00022989"/>
    </source>
</evidence>
<evidence type="ECO:0000313" key="10">
    <source>
        <dbReference type="Proteomes" id="UP001596237"/>
    </source>
</evidence>
<feature type="compositionally biased region" description="Basic and acidic residues" evidence="6">
    <location>
        <begin position="305"/>
        <end position="316"/>
    </location>
</feature>
<keyword evidence="4 7" id="KW-1133">Transmembrane helix</keyword>
<evidence type="ECO:0000256" key="7">
    <source>
        <dbReference type="SAM" id="Phobius"/>
    </source>
</evidence>
<accession>A0ABW1WQV0</accession>
<evidence type="ECO:0000256" key="6">
    <source>
        <dbReference type="SAM" id="MobiDB-lite"/>
    </source>
</evidence>
<keyword evidence="2" id="KW-1003">Cell membrane</keyword>
<evidence type="ECO:0000256" key="3">
    <source>
        <dbReference type="ARBA" id="ARBA00022692"/>
    </source>
</evidence>
<dbReference type="RefSeq" id="WP_192282444.1">
    <property type="nucleotide sequence ID" value="NZ_JBHSTT010000030.1"/>
</dbReference>
<dbReference type="EMBL" id="JBHSTT010000030">
    <property type="protein sequence ID" value="MFC6389495.1"/>
    <property type="molecule type" value="Genomic_DNA"/>
</dbReference>
<feature type="transmembrane region" description="Helical" evidence="7">
    <location>
        <begin position="282"/>
        <end position="301"/>
    </location>
</feature>
<comment type="caution">
    <text evidence="9">The sequence shown here is derived from an EMBL/GenBank/DDBJ whole genome shotgun (WGS) entry which is preliminary data.</text>
</comment>
<dbReference type="PANTHER" id="PTHR42920">
    <property type="entry name" value="OS03G0707200 PROTEIN-RELATED"/>
    <property type="match status" value="1"/>
</dbReference>
<evidence type="ECO:0000259" key="8">
    <source>
        <dbReference type="Pfam" id="PF00892"/>
    </source>
</evidence>
<dbReference type="PANTHER" id="PTHR42920:SF11">
    <property type="entry name" value="INNER MEMBRANE PROTEIN YTFF"/>
    <property type="match status" value="1"/>
</dbReference>
<gene>
    <name evidence="9" type="ORF">ACFQDP_09115</name>
</gene>
<sequence length="342" mass="35031">MTSGPSGSRASAAAYPILTLTTLLWAGNAVAGKWAVGEVSPQVLTSLRWAFAFAVLLVVARRQVAADWPRLAPRWPYLLLMGACGFTIFASLFYAAGIYTTAVNVALIQGAIPVLVMLLNFVIRGASVRGGQVIGAGITLAGVAVAATHGDLGALLSLTFNLGDGLMLAASLVYAGYTVALAARPAVSGLAFFAALALAAFLTSLPPLAAEWSLGRSIWPGTATAWAIVAFVALGPSLLAQLSFIRGVELIGPNRAGLFVNLVPVFGAGLAVLLAGEPFGGPEALALLLVLGGILIAETAGRRPARELQPNRDTVTRGEGAATSSEKDAARQRGHRSGPGPL</sequence>
<keyword evidence="10" id="KW-1185">Reference proteome</keyword>
<dbReference type="InterPro" id="IPR037185">
    <property type="entry name" value="EmrE-like"/>
</dbReference>
<organism evidence="9 10">
    <name type="scientific">Methylorubrum zatmanii</name>
    <dbReference type="NCBI Taxonomy" id="29429"/>
    <lineage>
        <taxon>Bacteria</taxon>
        <taxon>Pseudomonadati</taxon>
        <taxon>Pseudomonadota</taxon>
        <taxon>Alphaproteobacteria</taxon>
        <taxon>Hyphomicrobiales</taxon>
        <taxon>Methylobacteriaceae</taxon>
        <taxon>Methylorubrum</taxon>
    </lineage>
</organism>
<feature type="transmembrane region" description="Helical" evidence="7">
    <location>
        <begin position="256"/>
        <end position="276"/>
    </location>
</feature>
<feature type="region of interest" description="Disordered" evidence="6">
    <location>
        <begin position="305"/>
        <end position="342"/>
    </location>
</feature>
<comment type="subcellular location">
    <subcellularLocation>
        <location evidence="1">Cell membrane</location>
        <topology evidence="1">Multi-pass membrane protein</topology>
    </subcellularLocation>
</comment>
<evidence type="ECO:0000256" key="2">
    <source>
        <dbReference type="ARBA" id="ARBA00022475"/>
    </source>
</evidence>
<keyword evidence="5 7" id="KW-0472">Membrane</keyword>
<feature type="transmembrane region" description="Helical" evidence="7">
    <location>
        <begin position="77"/>
        <end position="96"/>
    </location>
</feature>
<feature type="transmembrane region" description="Helical" evidence="7">
    <location>
        <begin position="12"/>
        <end position="35"/>
    </location>
</feature>
<proteinExistence type="predicted"/>
<name>A0ABW1WQV0_9HYPH</name>
<evidence type="ECO:0000313" key="9">
    <source>
        <dbReference type="EMBL" id="MFC6389495.1"/>
    </source>
</evidence>
<feature type="transmembrane region" description="Helical" evidence="7">
    <location>
        <begin position="154"/>
        <end position="174"/>
    </location>
</feature>
<reference evidence="10" key="1">
    <citation type="journal article" date="2019" name="Int. J. Syst. Evol. Microbiol.">
        <title>The Global Catalogue of Microorganisms (GCM) 10K type strain sequencing project: providing services to taxonomists for standard genome sequencing and annotation.</title>
        <authorList>
            <consortium name="The Broad Institute Genomics Platform"/>
            <consortium name="The Broad Institute Genome Sequencing Center for Infectious Disease"/>
            <person name="Wu L."/>
            <person name="Ma J."/>
        </authorList>
    </citation>
    <scope>NUCLEOTIDE SEQUENCE [LARGE SCALE GENOMIC DNA]</scope>
    <source>
        <strain evidence="10">CCUG 36916</strain>
    </source>
</reference>
<protein>
    <submittedName>
        <fullName evidence="9">DMT family transporter</fullName>
    </submittedName>
</protein>